<evidence type="ECO:0000313" key="2">
    <source>
        <dbReference type="EMBL" id="PXW52444.1"/>
    </source>
</evidence>
<dbReference type="PIRSF" id="PIRSF028431">
    <property type="entry name" value="UCP028431"/>
    <property type="match status" value="1"/>
</dbReference>
<dbReference type="OrthoDB" id="5937621at2"/>
<proteinExistence type="predicted"/>
<sequence>MRSEPLRHLASTPASVVADRDLSDEALLDIVQRQTFRFFWDFAHPTCGLARDRVSMTGEGNDLVAIGGSGFGIMAVIVAAERGWITRDDALGHLTTVVRYLGDVPRYHGVFPHFIDGRTGATVPFGAKDDGGDIVETSFLIQGLLCARQYFSGRSAAESDLRRAINRLWQEVEWNWHTRGGRPVLFWHWSPKHGWAMNHEIHGWNECLVTYVLAAASPHHAIDAEAYHRGFASGPDFKNGHSYFGIKLPLGPPLGGPLFFAHYSFLGLAPKLLSDRYADYWEQNRRHVLINYQHCVHNPRGYRGYGPDCWGLTASDDPGGYEAHAPDKDLGVIAPTAALSSLPYAPAECMRALRHFAHDLGDKLWGECGFSAGFALDKDWYATSSVAIDQGPIVVMIENHRSGLLWTLFMSCPEVQHGLTKLDFRIASHDV</sequence>
<organism evidence="2 3">
    <name type="scientific">Chelatococcus asaccharovorans</name>
    <dbReference type="NCBI Taxonomy" id="28210"/>
    <lineage>
        <taxon>Bacteria</taxon>
        <taxon>Pseudomonadati</taxon>
        <taxon>Pseudomonadota</taxon>
        <taxon>Alphaproteobacteria</taxon>
        <taxon>Hyphomicrobiales</taxon>
        <taxon>Chelatococcaceae</taxon>
        <taxon>Chelatococcus</taxon>
    </lineage>
</organism>
<reference evidence="2 3" key="1">
    <citation type="submission" date="2018-05" db="EMBL/GenBank/DDBJ databases">
        <title>Genomic Encyclopedia of Type Strains, Phase IV (KMG-IV): sequencing the most valuable type-strain genomes for metagenomic binning, comparative biology and taxonomic classification.</title>
        <authorList>
            <person name="Goeker M."/>
        </authorList>
    </citation>
    <scope>NUCLEOTIDE SEQUENCE [LARGE SCALE GENOMIC DNA]</scope>
    <source>
        <strain evidence="2 3">DSM 6462</strain>
    </source>
</reference>
<dbReference type="Pfam" id="PF10091">
    <property type="entry name" value="Glycoamylase"/>
    <property type="match status" value="1"/>
</dbReference>
<protein>
    <recommendedName>
        <fullName evidence="1">Glycoamylase-like domain-containing protein</fullName>
    </recommendedName>
</protein>
<gene>
    <name evidence="2" type="ORF">C7450_11617</name>
</gene>
<comment type="caution">
    <text evidence="2">The sequence shown here is derived from an EMBL/GenBank/DDBJ whole genome shotgun (WGS) entry which is preliminary data.</text>
</comment>
<dbReference type="RefSeq" id="WP_110377935.1">
    <property type="nucleotide sequence ID" value="NZ_JAHBRY010000001.1"/>
</dbReference>
<feature type="domain" description="Glycoamylase-like" evidence="1">
    <location>
        <begin position="198"/>
        <end position="413"/>
    </location>
</feature>
<evidence type="ECO:0000313" key="3">
    <source>
        <dbReference type="Proteomes" id="UP000248021"/>
    </source>
</evidence>
<dbReference type="AlphaFoldDB" id="A0A2V3TVT1"/>
<dbReference type="EMBL" id="QJJK01000016">
    <property type="protein sequence ID" value="PXW52444.1"/>
    <property type="molecule type" value="Genomic_DNA"/>
</dbReference>
<keyword evidence="3" id="KW-1185">Reference proteome</keyword>
<evidence type="ECO:0000259" key="1">
    <source>
        <dbReference type="Pfam" id="PF10091"/>
    </source>
</evidence>
<dbReference type="Proteomes" id="UP000248021">
    <property type="component" value="Unassembled WGS sequence"/>
</dbReference>
<name>A0A2V3TVT1_9HYPH</name>
<dbReference type="InterPro" id="IPR016883">
    <property type="entry name" value="UCP028431"/>
</dbReference>
<dbReference type="InterPro" id="IPR019282">
    <property type="entry name" value="Glycoamylase-like_cons_dom"/>
</dbReference>
<accession>A0A2V3TVT1</accession>
<dbReference type="Gene3D" id="1.50.10.140">
    <property type="match status" value="1"/>
</dbReference>